<dbReference type="PROSITE" id="PS51186">
    <property type="entry name" value="GNAT"/>
    <property type="match status" value="1"/>
</dbReference>
<keyword evidence="2" id="KW-0808">Transferase</keyword>
<dbReference type="InterPro" id="IPR051531">
    <property type="entry name" value="N-acetyltransferase"/>
</dbReference>
<dbReference type="GO" id="GO:0016746">
    <property type="term" value="F:acyltransferase activity"/>
    <property type="evidence" value="ECO:0007669"/>
    <property type="project" value="UniProtKB-KW"/>
</dbReference>
<dbReference type="PANTHER" id="PTHR43792">
    <property type="entry name" value="GNAT FAMILY, PUTATIVE (AFU_ORTHOLOGUE AFUA_3G00765)-RELATED-RELATED"/>
    <property type="match status" value="1"/>
</dbReference>
<sequence>MPVTLHTERLLLRPFTLDDAEAFFPLMALPEVVRYVGNQQVQSVQQVQQYLHDHPLRDYRIYGYGRLALIHRDSGRLIGFSGIKFITEIQQSELGYRLLPEFWGQGLATEAGLAVLGWAQQLGLHELVALIHPQNHGSKAVVAKLGFQFQQSIQYSLLEQDTELWCKQI</sequence>
<keyword evidence="2" id="KW-0012">Acyltransferase</keyword>
<name>A0ABV9JKC5_9GAMM</name>
<dbReference type="Gene3D" id="3.40.630.30">
    <property type="match status" value="1"/>
</dbReference>
<evidence type="ECO:0000313" key="3">
    <source>
        <dbReference type="Proteomes" id="UP001595962"/>
    </source>
</evidence>
<dbReference type="InterPro" id="IPR000182">
    <property type="entry name" value="GNAT_dom"/>
</dbReference>
<dbReference type="SUPFAM" id="SSF55729">
    <property type="entry name" value="Acyl-CoA N-acyltransferases (Nat)"/>
    <property type="match status" value="1"/>
</dbReference>
<dbReference type="Proteomes" id="UP001595962">
    <property type="component" value="Unassembled WGS sequence"/>
</dbReference>
<dbReference type="EMBL" id="JBHSGB010000006">
    <property type="protein sequence ID" value="MFC4654695.1"/>
    <property type="molecule type" value="Genomic_DNA"/>
</dbReference>
<dbReference type="RefSeq" id="WP_377332747.1">
    <property type="nucleotide sequence ID" value="NZ_JBHSGB010000006.1"/>
</dbReference>
<comment type="caution">
    <text evidence="2">The sequence shown here is derived from an EMBL/GenBank/DDBJ whole genome shotgun (WGS) entry which is preliminary data.</text>
</comment>
<proteinExistence type="predicted"/>
<feature type="domain" description="N-acetyltransferase" evidence="1">
    <location>
        <begin position="10"/>
        <end position="169"/>
    </location>
</feature>
<evidence type="ECO:0000313" key="2">
    <source>
        <dbReference type="EMBL" id="MFC4654695.1"/>
    </source>
</evidence>
<dbReference type="InterPro" id="IPR016181">
    <property type="entry name" value="Acyl_CoA_acyltransferase"/>
</dbReference>
<protein>
    <submittedName>
        <fullName evidence="2">GNAT family N-acetyltransferase</fullName>
        <ecNumber evidence="2">2.3.-.-</ecNumber>
    </submittedName>
</protein>
<dbReference type="Pfam" id="PF13302">
    <property type="entry name" value="Acetyltransf_3"/>
    <property type="match status" value="1"/>
</dbReference>
<gene>
    <name evidence="2" type="ORF">ACFO3I_06630</name>
</gene>
<reference evidence="3" key="1">
    <citation type="journal article" date="2019" name="Int. J. Syst. Evol. Microbiol.">
        <title>The Global Catalogue of Microorganisms (GCM) 10K type strain sequencing project: providing services to taxonomists for standard genome sequencing and annotation.</title>
        <authorList>
            <consortium name="The Broad Institute Genomics Platform"/>
            <consortium name="The Broad Institute Genome Sequencing Center for Infectious Disease"/>
            <person name="Wu L."/>
            <person name="Ma J."/>
        </authorList>
    </citation>
    <scope>NUCLEOTIDE SEQUENCE [LARGE SCALE GENOMIC DNA]</scope>
    <source>
        <strain evidence="3">DT28</strain>
    </source>
</reference>
<dbReference type="PANTHER" id="PTHR43792:SF1">
    <property type="entry name" value="N-ACETYLTRANSFERASE DOMAIN-CONTAINING PROTEIN"/>
    <property type="match status" value="1"/>
</dbReference>
<keyword evidence="3" id="KW-1185">Reference proteome</keyword>
<dbReference type="EC" id="2.3.-.-" evidence="2"/>
<evidence type="ECO:0000259" key="1">
    <source>
        <dbReference type="PROSITE" id="PS51186"/>
    </source>
</evidence>
<accession>A0ABV9JKC5</accession>
<organism evidence="2 3">
    <name type="scientific">Rheinheimera marina</name>
    <dbReference type="NCBI Taxonomy" id="1774958"/>
    <lineage>
        <taxon>Bacteria</taxon>
        <taxon>Pseudomonadati</taxon>
        <taxon>Pseudomonadota</taxon>
        <taxon>Gammaproteobacteria</taxon>
        <taxon>Chromatiales</taxon>
        <taxon>Chromatiaceae</taxon>
        <taxon>Rheinheimera</taxon>
    </lineage>
</organism>